<protein>
    <submittedName>
        <fullName evidence="1">Str. FM013</fullName>
    </submittedName>
</protein>
<proteinExistence type="predicted"/>
<name>A0A0G4P3K0_PENC3</name>
<accession>A0A0G4P3K0</accession>
<sequence length="66" mass="7717">MQLQKIRGLTDPMKILFQKILQHASRMPVYVLLLVGDFYGKLHKCEQAVECYLVALRKVETKEVRV</sequence>
<dbReference type="Proteomes" id="UP000053732">
    <property type="component" value="Unassembled WGS sequence"/>
</dbReference>
<reference evidence="1 2" key="1">
    <citation type="journal article" date="2014" name="Nat. Commun.">
        <title>Multiple recent horizontal transfers of a large genomic region in cheese making fungi.</title>
        <authorList>
            <person name="Cheeseman K."/>
            <person name="Ropars J."/>
            <person name="Renault P."/>
            <person name="Dupont J."/>
            <person name="Gouzy J."/>
            <person name="Branca A."/>
            <person name="Abraham A.L."/>
            <person name="Ceppi M."/>
            <person name="Conseiller E."/>
            <person name="Debuchy R."/>
            <person name="Malagnac F."/>
            <person name="Goarin A."/>
            <person name="Silar P."/>
            <person name="Lacoste S."/>
            <person name="Sallet E."/>
            <person name="Bensimon A."/>
            <person name="Giraud T."/>
            <person name="Brygoo Y."/>
        </authorList>
    </citation>
    <scope>NUCLEOTIDE SEQUENCE [LARGE SCALE GENOMIC DNA]</scope>
    <source>
        <strain evidence="2">FM 013</strain>
    </source>
</reference>
<gene>
    <name evidence="1" type="ORF">PCAMFM013_S005g000026</name>
</gene>
<evidence type="ECO:0000313" key="2">
    <source>
        <dbReference type="Proteomes" id="UP000053732"/>
    </source>
</evidence>
<evidence type="ECO:0000313" key="1">
    <source>
        <dbReference type="EMBL" id="CRL20862.1"/>
    </source>
</evidence>
<dbReference type="EMBL" id="HG793138">
    <property type="protein sequence ID" value="CRL20862.1"/>
    <property type="molecule type" value="Genomic_DNA"/>
</dbReference>
<dbReference type="AlphaFoldDB" id="A0A0G4P3K0"/>
<keyword evidence="2" id="KW-1185">Reference proteome</keyword>
<organism evidence="1 2">
    <name type="scientific">Penicillium camemberti (strain FM 013)</name>
    <dbReference type="NCBI Taxonomy" id="1429867"/>
    <lineage>
        <taxon>Eukaryota</taxon>
        <taxon>Fungi</taxon>
        <taxon>Dikarya</taxon>
        <taxon>Ascomycota</taxon>
        <taxon>Pezizomycotina</taxon>
        <taxon>Eurotiomycetes</taxon>
        <taxon>Eurotiomycetidae</taxon>
        <taxon>Eurotiales</taxon>
        <taxon>Aspergillaceae</taxon>
        <taxon>Penicillium</taxon>
    </lineage>
</organism>